<dbReference type="SMART" id="SM00278">
    <property type="entry name" value="HhH1"/>
    <property type="match status" value="2"/>
</dbReference>
<dbReference type="GO" id="GO:0006281">
    <property type="term" value="P:DNA repair"/>
    <property type="evidence" value="ECO:0007669"/>
    <property type="project" value="InterPro"/>
</dbReference>
<reference evidence="3" key="1">
    <citation type="submission" date="2020-11" db="EMBL/GenBank/DDBJ databases">
        <title>Multidrug resistant novel bacterium Savagea serpentis sp. nov., isolated from the scats of a vine snake (Ahaetulla nasuta).</title>
        <authorList>
            <person name="Venkata Ramana V."/>
            <person name="Vikas Patil S."/>
            <person name="Yogita Lugani V."/>
        </authorList>
    </citation>
    <scope>NUCLEOTIDE SEQUENCE</scope>
    <source>
        <strain evidence="3">SN6</strain>
    </source>
</reference>
<evidence type="ECO:0000313" key="4">
    <source>
        <dbReference type="Proteomes" id="UP000622653"/>
    </source>
</evidence>
<evidence type="ECO:0000313" key="3">
    <source>
        <dbReference type="EMBL" id="MBF4500856.1"/>
    </source>
</evidence>
<gene>
    <name evidence="3" type="ORF">IRY55_05705</name>
</gene>
<dbReference type="Gene3D" id="3.60.15.10">
    <property type="entry name" value="Ribonuclease Z/Hydroxyacylglutathione hydrolase-like"/>
    <property type="match status" value="1"/>
</dbReference>
<dbReference type="GO" id="GO:0003677">
    <property type="term" value="F:DNA binding"/>
    <property type="evidence" value="ECO:0007669"/>
    <property type="project" value="InterPro"/>
</dbReference>
<dbReference type="PANTHER" id="PTHR30619">
    <property type="entry name" value="DNA INTERNALIZATION/COMPETENCE PROTEIN COMEC/REC2"/>
    <property type="match status" value="1"/>
</dbReference>
<sequence>MRKSFIVIATLIGVAVASLFLGRQGKSEPPVTEEKKDQQTLSNKPMSVHYIDVGQGDAIFIETPNGKTMLIDGGKKSQGEKVVSFIKDKGYETVDYVVATHPDADHIGGLISVLEQLNVKHFIDSGKVHTTETYLKMLQLIDEKNIDFVVPKLGDAIDMDPEVEMLVVNAVEDASNNNEASIVVYAVHGQTSYLFTGDADVSIERQMMKDFNIPTTVLKAGHHGSDTSSALDFLQTVKPEVVILSYGENNKYGHPHDSVLRNFEKVGSMIYSTAESGTITVTSDGKTYRVDAEPWNTLSGLININTASKEELQYLQGIGPTTADKIIQYRQKQPFCTTEEIMEVDGIGPKTYEQIELKIKVK</sequence>
<keyword evidence="4" id="KW-1185">Reference proteome</keyword>
<dbReference type="CDD" id="cd07731">
    <property type="entry name" value="ComA-like_MBL-fold"/>
    <property type="match status" value="1"/>
</dbReference>
<dbReference type="InterPro" id="IPR003583">
    <property type="entry name" value="Hlx-hairpin-Hlx_DNA-bd_motif"/>
</dbReference>
<dbReference type="InterPro" id="IPR010994">
    <property type="entry name" value="RuvA_2-like"/>
</dbReference>
<dbReference type="PANTHER" id="PTHR30619:SF7">
    <property type="entry name" value="BETA-LACTAMASE DOMAIN PROTEIN"/>
    <property type="match status" value="1"/>
</dbReference>
<dbReference type="SUPFAM" id="SSF56281">
    <property type="entry name" value="Metallo-hydrolase/oxidoreductase"/>
    <property type="match status" value="1"/>
</dbReference>
<dbReference type="InterPro" id="IPR035681">
    <property type="entry name" value="ComA-like_MBL"/>
</dbReference>
<dbReference type="InterPro" id="IPR052159">
    <property type="entry name" value="Competence_DNA_uptake"/>
</dbReference>
<evidence type="ECO:0000259" key="1">
    <source>
        <dbReference type="SMART" id="SM00278"/>
    </source>
</evidence>
<dbReference type="NCBIfam" id="TIGR00426">
    <property type="entry name" value="competence protein ComEA helix-hairpin-helix repeat region"/>
    <property type="match status" value="1"/>
</dbReference>
<dbReference type="Proteomes" id="UP000622653">
    <property type="component" value="Unassembled WGS sequence"/>
</dbReference>
<dbReference type="Pfam" id="PF00753">
    <property type="entry name" value="Lactamase_B"/>
    <property type="match status" value="1"/>
</dbReference>
<comment type="caution">
    <text evidence="3">The sequence shown here is derived from an EMBL/GenBank/DDBJ whole genome shotgun (WGS) entry which is preliminary data.</text>
</comment>
<accession>A0A8J7GC13</accession>
<dbReference type="Pfam" id="PF12836">
    <property type="entry name" value="HHH_3"/>
    <property type="match status" value="1"/>
</dbReference>
<dbReference type="AlphaFoldDB" id="A0A8J7GC13"/>
<proteinExistence type="predicted"/>
<protein>
    <submittedName>
        <fullName evidence="3">Helix-hairpin-helix domain-containing protein</fullName>
    </submittedName>
</protein>
<evidence type="ECO:0000259" key="2">
    <source>
        <dbReference type="SMART" id="SM00849"/>
    </source>
</evidence>
<feature type="domain" description="Helix-hairpin-helix DNA-binding motif class 1" evidence="1">
    <location>
        <begin position="310"/>
        <end position="329"/>
    </location>
</feature>
<feature type="domain" description="Helix-hairpin-helix DNA-binding motif class 1" evidence="1">
    <location>
        <begin position="339"/>
        <end position="358"/>
    </location>
</feature>
<dbReference type="Gene3D" id="1.10.150.320">
    <property type="entry name" value="Photosystem II 12 kDa extrinsic protein"/>
    <property type="match status" value="1"/>
</dbReference>
<name>A0A8J7GC13_9BACL</name>
<dbReference type="InterPro" id="IPR036866">
    <property type="entry name" value="RibonucZ/Hydroxyglut_hydro"/>
</dbReference>
<dbReference type="SMART" id="SM00849">
    <property type="entry name" value="Lactamase_B"/>
    <property type="match status" value="1"/>
</dbReference>
<dbReference type="EMBL" id="JADKPV010000001">
    <property type="protein sequence ID" value="MBF4500856.1"/>
    <property type="molecule type" value="Genomic_DNA"/>
</dbReference>
<dbReference type="RefSeq" id="WP_194562270.1">
    <property type="nucleotide sequence ID" value="NZ_JADKPV010000001.1"/>
</dbReference>
<dbReference type="SUPFAM" id="SSF47781">
    <property type="entry name" value="RuvA domain 2-like"/>
    <property type="match status" value="1"/>
</dbReference>
<dbReference type="InterPro" id="IPR001279">
    <property type="entry name" value="Metallo-B-lactamas"/>
</dbReference>
<feature type="domain" description="Metallo-beta-lactamase" evidence="2">
    <location>
        <begin position="55"/>
        <end position="246"/>
    </location>
</feature>
<dbReference type="InterPro" id="IPR004509">
    <property type="entry name" value="Competence_ComEA_HhH"/>
</dbReference>
<organism evidence="3 4">
    <name type="scientific">Savagea serpentis</name>
    <dbReference type="NCBI Taxonomy" id="2785297"/>
    <lineage>
        <taxon>Bacteria</taxon>
        <taxon>Bacillati</taxon>
        <taxon>Bacillota</taxon>
        <taxon>Bacilli</taxon>
        <taxon>Bacillales</taxon>
        <taxon>Caryophanaceae</taxon>
        <taxon>Savagea</taxon>
    </lineage>
</organism>